<evidence type="ECO:0000259" key="2">
    <source>
        <dbReference type="Pfam" id="PF02837"/>
    </source>
</evidence>
<reference evidence="3 4" key="2">
    <citation type="submission" date="2015-01" db="EMBL/GenBank/DDBJ databases">
        <authorList>
            <consortium name="NBRP consortium"/>
            <person name="Sawabe T."/>
            <person name="Meirelles P."/>
            <person name="Feng G."/>
            <person name="Sayaka M."/>
            <person name="Hattori M."/>
            <person name="Ohkuma M."/>
        </authorList>
    </citation>
    <scope>NUCLEOTIDE SEQUENCE [LARGE SCALE GENOMIC DNA]</scope>
    <source>
        <strain evidence="4">JCM 19241</strain>
    </source>
</reference>
<comment type="similarity">
    <text evidence="1">Belongs to the glycosyl hydrolase 2 family.</text>
</comment>
<proteinExistence type="inferred from homology"/>
<dbReference type="Gene3D" id="2.60.120.260">
    <property type="entry name" value="Galactose-binding domain-like"/>
    <property type="match status" value="1"/>
</dbReference>
<keyword evidence="3" id="KW-0378">Hydrolase</keyword>
<dbReference type="EC" id="3.2.1.31" evidence="3"/>
<dbReference type="SUPFAM" id="SSF49785">
    <property type="entry name" value="Galactose-binding domain-like"/>
    <property type="match status" value="1"/>
</dbReference>
<dbReference type="GO" id="GO:0030246">
    <property type="term" value="F:carbohydrate binding"/>
    <property type="evidence" value="ECO:0007669"/>
    <property type="project" value="TreeGrafter"/>
</dbReference>
<gene>
    <name evidence="3" type="ORF">JCM19241_890</name>
</gene>
<protein>
    <submittedName>
        <fullName evidence="3">Beta-glucuronidase</fullName>
        <ecNumber evidence="3">3.2.1.31</ecNumber>
    </submittedName>
</protein>
<reference evidence="3 4" key="1">
    <citation type="submission" date="2015-01" db="EMBL/GenBank/DDBJ databases">
        <title>Vibrio sp. C94 JCM 19241 whole genome shotgun sequence.</title>
        <authorList>
            <person name="Sawabe T."/>
            <person name="Meirelles P."/>
            <person name="Feng G."/>
            <person name="Sayaka M."/>
            <person name="Hattori M."/>
            <person name="Ohkuma M."/>
        </authorList>
    </citation>
    <scope>NUCLEOTIDE SEQUENCE [LARGE SCALE GENOMIC DNA]</scope>
    <source>
        <strain evidence="4">JCM 19241</strain>
    </source>
</reference>
<comment type="caution">
    <text evidence="3">The sequence shown here is derived from an EMBL/GenBank/DDBJ whole genome shotgun (WGS) entry which is preliminary data.</text>
</comment>
<dbReference type="GO" id="GO:0005975">
    <property type="term" value="P:carbohydrate metabolic process"/>
    <property type="evidence" value="ECO:0007669"/>
    <property type="project" value="InterPro"/>
</dbReference>
<dbReference type="InterPro" id="IPR008979">
    <property type="entry name" value="Galactose-bd-like_sf"/>
</dbReference>
<name>A0A0B8QC90_9VIBR</name>
<dbReference type="Proteomes" id="UP000031666">
    <property type="component" value="Unassembled WGS sequence"/>
</dbReference>
<dbReference type="Pfam" id="PF02837">
    <property type="entry name" value="Glyco_hydro_2_N"/>
    <property type="match status" value="1"/>
</dbReference>
<evidence type="ECO:0000313" key="4">
    <source>
        <dbReference type="Proteomes" id="UP000031666"/>
    </source>
</evidence>
<dbReference type="InterPro" id="IPR006104">
    <property type="entry name" value="Glyco_hydro_2_N"/>
</dbReference>
<dbReference type="PANTHER" id="PTHR10066:SF67">
    <property type="entry name" value="BETA-GLUCURONIDASE"/>
    <property type="match status" value="1"/>
</dbReference>
<organism evidence="3 4">
    <name type="scientific">Vibrio ishigakensis</name>
    <dbReference type="NCBI Taxonomy" id="1481914"/>
    <lineage>
        <taxon>Bacteria</taxon>
        <taxon>Pseudomonadati</taxon>
        <taxon>Pseudomonadota</taxon>
        <taxon>Gammaproteobacteria</taxon>
        <taxon>Vibrionales</taxon>
        <taxon>Vibrionaceae</taxon>
        <taxon>Vibrio</taxon>
    </lineage>
</organism>
<dbReference type="AlphaFoldDB" id="A0A0B8QC90"/>
<dbReference type="GO" id="GO:0004566">
    <property type="term" value="F:beta-glucuronidase activity"/>
    <property type="evidence" value="ECO:0007669"/>
    <property type="project" value="UniProtKB-EC"/>
</dbReference>
<dbReference type="GO" id="GO:0019391">
    <property type="term" value="P:glucuronoside catabolic process"/>
    <property type="evidence" value="ECO:0007669"/>
    <property type="project" value="TreeGrafter"/>
</dbReference>
<accession>A0A0B8QC90</accession>
<dbReference type="STRING" id="1481914.JCM19241_890"/>
<evidence type="ECO:0000256" key="1">
    <source>
        <dbReference type="ARBA" id="ARBA00007401"/>
    </source>
</evidence>
<evidence type="ECO:0000313" key="3">
    <source>
        <dbReference type="EMBL" id="GAM74547.1"/>
    </source>
</evidence>
<dbReference type="PANTHER" id="PTHR10066">
    <property type="entry name" value="BETA-GLUCURONIDASE"/>
    <property type="match status" value="1"/>
</dbReference>
<sequence>MVPKEFYVAEEWSEKDIYVRFGSATHRAVVWLNGQEIVSHEGGYTPFAGRLNDALKPGQKNRLVVVVNNELFETSIPCGFVKEYEDGVKEVKPWFDFFNYSGIHRPVKLIAIPKQRVEDITVITDLRHDR</sequence>
<keyword evidence="3" id="KW-0326">Glycosidase</keyword>
<dbReference type="EMBL" id="BBSC01000003">
    <property type="protein sequence ID" value="GAM74547.1"/>
    <property type="molecule type" value="Genomic_DNA"/>
</dbReference>
<feature type="domain" description="Glycosyl hydrolases family 2 sugar binding" evidence="2">
    <location>
        <begin position="4"/>
        <end position="113"/>
    </location>
</feature>